<evidence type="ECO:0000256" key="3">
    <source>
        <dbReference type="ARBA" id="ARBA00023163"/>
    </source>
</evidence>
<evidence type="ECO:0000256" key="1">
    <source>
        <dbReference type="ARBA" id="ARBA00023015"/>
    </source>
</evidence>
<dbReference type="GO" id="GO:0000976">
    <property type="term" value="F:transcription cis-regulatory region binding"/>
    <property type="evidence" value="ECO:0007669"/>
    <property type="project" value="TreeGrafter"/>
</dbReference>
<dbReference type="GO" id="GO:0003700">
    <property type="term" value="F:DNA-binding transcription factor activity"/>
    <property type="evidence" value="ECO:0007669"/>
    <property type="project" value="TreeGrafter"/>
</dbReference>
<dbReference type="PRINTS" id="PR00455">
    <property type="entry name" value="HTHTETR"/>
</dbReference>
<name>A0A5B1BTM7_MYCSI</name>
<dbReference type="AlphaFoldDB" id="A0A5B1BTM7"/>
<dbReference type="InterPro" id="IPR050109">
    <property type="entry name" value="HTH-type_TetR-like_transc_reg"/>
</dbReference>
<comment type="caution">
    <text evidence="6">The sequence shown here is derived from an EMBL/GenBank/DDBJ whole genome shotgun (WGS) entry which is preliminary data.</text>
</comment>
<feature type="DNA-binding region" description="H-T-H motif" evidence="4">
    <location>
        <begin position="38"/>
        <end position="57"/>
    </location>
</feature>
<evidence type="ECO:0000313" key="6">
    <source>
        <dbReference type="EMBL" id="KAA1250479.1"/>
    </source>
</evidence>
<feature type="domain" description="HTH tetR-type" evidence="5">
    <location>
        <begin position="16"/>
        <end position="75"/>
    </location>
</feature>
<dbReference type="Gene3D" id="1.10.357.10">
    <property type="entry name" value="Tetracycline Repressor, domain 2"/>
    <property type="match status" value="1"/>
</dbReference>
<evidence type="ECO:0000313" key="7">
    <source>
        <dbReference type="Proteomes" id="UP000324701"/>
    </source>
</evidence>
<dbReference type="EMBL" id="VTZN01000043">
    <property type="protein sequence ID" value="KAA1250479.1"/>
    <property type="molecule type" value="Genomic_DNA"/>
</dbReference>
<dbReference type="InterPro" id="IPR001647">
    <property type="entry name" value="HTH_TetR"/>
</dbReference>
<reference evidence="6 7" key="1">
    <citation type="submission" date="2019-09" db="EMBL/GenBank/DDBJ databases">
        <title>Report of infection by Mycobacterium simiae a patient suffering from pulmonary tuberculosis.</title>
        <authorList>
            <person name="Mohanty P.S."/>
            <person name="Bansal A.K."/>
            <person name="Singh H."/>
            <person name="Sharma S."/>
            <person name="Patil S.A."/>
            <person name="Upadhaya P."/>
            <person name="Singh P.K."/>
            <person name="Kumar D."/>
            <person name="Kumar S."/>
            <person name="Singh R.K."/>
            <person name="Chaudhary B."/>
        </authorList>
    </citation>
    <scope>NUCLEOTIDE SEQUENCE [LARGE SCALE GENOMIC DNA]</scope>
    <source>
        <strain evidence="6 7">JAL-560-SIM</strain>
    </source>
</reference>
<dbReference type="PANTHER" id="PTHR30055:SF234">
    <property type="entry name" value="HTH-TYPE TRANSCRIPTIONAL REGULATOR BETI"/>
    <property type="match status" value="1"/>
</dbReference>
<dbReference type="Pfam" id="PF00440">
    <property type="entry name" value="TetR_N"/>
    <property type="match status" value="1"/>
</dbReference>
<dbReference type="PANTHER" id="PTHR30055">
    <property type="entry name" value="HTH-TYPE TRANSCRIPTIONAL REGULATOR RUTR"/>
    <property type="match status" value="1"/>
</dbReference>
<evidence type="ECO:0000256" key="4">
    <source>
        <dbReference type="PROSITE-ProRule" id="PRU00335"/>
    </source>
</evidence>
<protein>
    <submittedName>
        <fullName evidence="6">TetR/AcrR family transcriptional regulator</fullName>
    </submittedName>
</protein>
<dbReference type="PROSITE" id="PS50977">
    <property type="entry name" value="HTH_TETR_2"/>
    <property type="match status" value="1"/>
</dbReference>
<dbReference type="SUPFAM" id="SSF46689">
    <property type="entry name" value="Homeodomain-like"/>
    <property type="match status" value="1"/>
</dbReference>
<keyword evidence="2 4" id="KW-0238">DNA-binding</keyword>
<proteinExistence type="predicted"/>
<dbReference type="Proteomes" id="UP000324701">
    <property type="component" value="Unassembled WGS sequence"/>
</dbReference>
<accession>A0A5B1BTM7</accession>
<dbReference type="InterPro" id="IPR009057">
    <property type="entry name" value="Homeodomain-like_sf"/>
</dbReference>
<sequence>MVGRRGWNGHPPVTDEEASQRIVAAAVRLIADTGSQVSVADVAASLGVIRQTVYRYFPTADALMHAAGIAAVDGFLDRLTVNVAGIHDPAEAMTQGVMYTLDEVMRTPQLAILLSEPYVGSHLGGIASEEAQVFGMRMINRFDVDWSEHGYDDSALAELVELTLRLMLSFIVAPNDPARTPAELRCFVKRWLGGAIAAQQH</sequence>
<gene>
    <name evidence="6" type="ORF">F0Q45_09430</name>
</gene>
<dbReference type="OrthoDB" id="3212503at2"/>
<evidence type="ECO:0000259" key="5">
    <source>
        <dbReference type="PROSITE" id="PS50977"/>
    </source>
</evidence>
<keyword evidence="3" id="KW-0804">Transcription</keyword>
<keyword evidence="1" id="KW-0805">Transcription regulation</keyword>
<evidence type="ECO:0000256" key="2">
    <source>
        <dbReference type="ARBA" id="ARBA00023125"/>
    </source>
</evidence>
<organism evidence="6 7">
    <name type="scientific">Mycobacterium simiae</name>
    <name type="common">Mycobacterium habana</name>
    <dbReference type="NCBI Taxonomy" id="1784"/>
    <lineage>
        <taxon>Bacteria</taxon>
        <taxon>Bacillati</taxon>
        <taxon>Actinomycetota</taxon>
        <taxon>Actinomycetes</taxon>
        <taxon>Mycobacteriales</taxon>
        <taxon>Mycobacteriaceae</taxon>
        <taxon>Mycobacterium</taxon>
        <taxon>Mycobacterium simiae complex</taxon>
    </lineage>
</organism>
<keyword evidence="7" id="KW-1185">Reference proteome</keyword>
<dbReference type="RefSeq" id="WP_149653699.1">
    <property type="nucleotide sequence ID" value="NZ_VTZN01000043.1"/>
</dbReference>